<gene>
    <name evidence="1" type="ORF">PG986_003718</name>
</gene>
<evidence type="ECO:0000313" key="2">
    <source>
        <dbReference type="Proteomes" id="UP001391051"/>
    </source>
</evidence>
<sequence length="71" mass="7742">MVSQWYFGVASYIDTYDTCRVAEGWKQLNTRTTEPPKEAMGISAVFGKTCDYEQTVGDLGEAALGDNVASP</sequence>
<dbReference type="Proteomes" id="UP001391051">
    <property type="component" value="Unassembled WGS sequence"/>
</dbReference>
<dbReference type="EMBL" id="JAQQWE010000002">
    <property type="protein sequence ID" value="KAK7962893.1"/>
    <property type="molecule type" value="Genomic_DNA"/>
</dbReference>
<reference evidence="1 2" key="1">
    <citation type="submission" date="2023-01" db="EMBL/GenBank/DDBJ databases">
        <title>Analysis of 21 Apiospora genomes using comparative genomics revels a genus with tremendous synthesis potential of carbohydrate active enzymes and secondary metabolites.</title>
        <authorList>
            <person name="Sorensen T."/>
        </authorList>
    </citation>
    <scope>NUCLEOTIDE SEQUENCE [LARGE SCALE GENOMIC DNA]</scope>
    <source>
        <strain evidence="1 2">CBS 24483</strain>
    </source>
</reference>
<dbReference type="RefSeq" id="XP_066705004.1">
    <property type="nucleotide sequence ID" value="XM_066839940.1"/>
</dbReference>
<accession>A0ABR1QSV7</accession>
<name>A0ABR1QSV7_9PEZI</name>
<protein>
    <submittedName>
        <fullName evidence="1">Uncharacterized protein</fullName>
    </submittedName>
</protein>
<keyword evidence="2" id="KW-1185">Reference proteome</keyword>
<proteinExistence type="predicted"/>
<organism evidence="1 2">
    <name type="scientific">Apiospora aurea</name>
    <dbReference type="NCBI Taxonomy" id="335848"/>
    <lineage>
        <taxon>Eukaryota</taxon>
        <taxon>Fungi</taxon>
        <taxon>Dikarya</taxon>
        <taxon>Ascomycota</taxon>
        <taxon>Pezizomycotina</taxon>
        <taxon>Sordariomycetes</taxon>
        <taxon>Xylariomycetidae</taxon>
        <taxon>Amphisphaeriales</taxon>
        <taxon>Apiosporaceae</taxon>
        <taxon>Apiospora</taxon>
    </lineage>
</organism>
<dbReference type="GeneID" id="92073002"/>
<comment type="caution">
    <text evidence="1">The sequence shown here is derived from an EMBL/GenBank/DDBJ whole genome shotgun (WGS) entry which is preliminary data.</text>
</comment>
<evidence type="ECO:0000313" key="1">
    <source>
        <dbReference type="EMBL" id="KAK7962893.1"/>
    </source>
</evidence>